<dbReference type="WBParaSite" id="maker-uti_cns_0008589-snap-gene-0.3-mRNA-1">
    <property type="protein sequence ID" value="maker-uti_cns_0008589-snap-gene-0.3-mRNA-1"/>
    <property type="gene ID" value="maker-uti_cns_0008589-snap-gene-0.3"/>
</dbReference>
<proteinExistence type="inferred from homology"/>
<feature type="transmembrane region" description="Helical" evidence="19">
    <location>
        <begin position="168"/>
        <end position="190"/>
    </location>
</feature>
<evidence type="ECO:0000256" key="2">
    <source>
        <dbReference type="ARBA" id="ARBA00004239"/>
    </source>
</evidence>
<comment type="caution">
    <text evidence="18">Lacks conserved residue(s) required for the propagation of feature annotation.</text>
</comment>
<feature type="disulfide bond" evidence="18">
    <location>
        <begin position="418"/>
        <end position="428"/>
    </location>
</feature>
<dbReference type="InterPro" id="IPR050912">
    <property type="entry name" value="LOX-like_protein"/>
</dbReference>
<feature type="transmembrane region" description="Helical" evidence="19">
    <location>
        <begin position="140"/>
        <end position="161"/>
    </location>
</feature>
<dbReference type="AlphaFoldDB" id="A0A1I8HYF9"/>
<feature type="transmembrane region" description="Helical" evidence="19">
    <location>
        <begin position="82"/>
        <end position="103"/>
    </location>
</feature>
<evidence type="ECO:0000313" key="23">
    <source>
        <dbReference type="WBParaSite" id="maker-uti_cns_0008589-snap-gene-0.3-mRNA-1"/>
    </source>
</evidence>
<evidence type="ECO:0000256" key="12">
    <source>
        <dbReference type="ARBA" id="ARBA00023002"/>
    </source>
</evidence>
<accession>A0A1I8HYF9</accession>
<dbReference type="InterPro" id="IPR019828">
    <property type="entry name" value="Lysyl_oxidase_CS"/>
</dbReference>
<feature type="domain" description="SRCR" evidence="21">
    <location>
        <begin position="339"/>
        <end position="451"/>
    </location>
</feature>
<dbReference type="PANTHER" id="PTHR45817:SF4">
    <property type="entry name" value="LYSYL OXIDASE-LIKE-RELATED"/>
    <property type="match status" value="1"/>
</dbReference>
<evidence type="ECO:0000256" key="5">
    <source>
        <dbReference type="ARBA" id="ARBA00022477"/>
    </source>
</evidence>
<dbReference type="InterPro" id="IPR001695">
    <property type="entry name" value="Lysyl_oxidase"/>
</dbReference>
<dbReference type="PRINTS" id="PR00074">
    <property type="entry name" value="LYSYLOXIDASE"/>
</dbReference>
<evidence type="ECO:0000256" key="11">
    <source>
        <dbReference type="ARBA" id="ARBA00022989"/>
    </source>
</evidence>
<dbReference type="FunFam" id="3.10.250.10:FF:000001">
    <property type="entry name" value="Lysyl oxidase 4 isoform X1"/>
    <property type="match status" value="1"/>
</dbReference>
<dbReference type="Proteomes" id="UP000095280">
    <property type="component" value="Unplaced"/>
</dbReference>
<dbReference type="PANTHER" id="PTHR45817">
    <property type="entry name" value="LYSYL OXIDASE-LIKE-RELATED"/>
    <property type="match status" value="1"/>
</dbReference>
<evidence type="ECO:0000259" key="20">
    <source>
        <dbReference type="PROSITE" id="PS50262"/>
    </source>
</evidence>
<comment type="catalytic activity">
    <reaction evidence="17">
        <text>L-lysyl-[protein] + O2 + H2O = (S)-2-amino-6-oxohexanoyl-[protein] + H2O2 + NH4(+)</text>
        <dbReference type="Rhea" id="RHEA:24544"/>
        <dbReference type="Rhea" id="RHEA-COMP:9752"/>
        <dbReference type="Rhea" id="RHEA-COMP:12448"/>
        <dbReference type="ChEBI" id="CHEBI:15377"/>
        <dbReference type="ChEBI" id="CHEBI:15379"/>
        <dbReference type="ChEBI" id="CHEBI:16240"/>
        <dbReference type="ChEBI" id="CHEBI:28938"/>
        <dbReference type="ChEBI" id="CHEBI:29969"/>
        <dbReference type="ChEBI" id="CHEBI:131803"/>
        <dbReference type="EC" id="1.4.3.13"/>
    </reaction>
</comment>
<evidence type="ECO:0000256" key="6">
    <source>
        <dbReference type="ARBA" id="ARBA00022525"/>
    </source>
</evidence>
<evidence type="ECO:0000256" key="18">
    <source>
        <dbReference type="PROSITE-ProRule" id="PRU00196"/>
    </source>
</evidence>
<dbReference type="PRINTS" id="PR00258">
    <property type="entry name" value="SPERACTRCPTR"/>
</dbReference>
<keyword evidence="10" id="KW-0801">TPQ</keyword>
<feature type="disulfide bond" evidence="18">
    <location>
        <begin position="274"/>
        <end position="284"/>
    </location>
</feature>
<dbReference type="PROSITE" id="PS50262">
    <property type="entry name" value="G_PROTEIN_RECEP_F1_2"/>
    <property type="match status" value="1"/>
</dbReference>
<dbReference type="SUPFAM" id="SSF56487">
    <property type="entry name" value="SRCR-like"/>
    <property type="match status" value="2"/>
</dbReference>
<evidence type="ECO:0000256" key="1">
    <source>
        <dbReference type="ARBA" id="ARBA00001935"/>
    </source>
</evidence>
<evidence type="ECO:0000313" key="22">
    <source>
        <dbReference type="Proteomes" id="UP000095280"/>
    </source>
</evidence>
<dbReference type="InterPro" id="IPR017452">
    <property type="entry name" value="GPCR_Rhodpsn_7TM"/>
</dbReference>
<evidence type="ECO:0000256" key="7">
    <source>
        <dbReference type="ARBA" id="ARBA00022692"/>
    </source>
</evidence>
<evidence type="ECO:0000256" key="15">
    <source>
        <dbReference type="ARBA" id="ARBA00023157"/>
    </source>
</evidence>
<dbReference type="GO" id="GO:0016020">
    <property type="term" value="C:membrane"/>
    <property type="evidence" value="ECO:0007669"/>
    <property type="project" value="UniProtKB-SubCell"/>
</dbReference>
<keyword evidence="14 19" id="KW-0472">Membrane</keyword>
<keyword evidence="6" id="KW-0964">Secreted</keyword>
<feature type="domain" description="G-protein coupled receptors family 1 profile" evidence="20">
    <location>
        <begin position="656"/>
        <end position="882"/>
    </location>
</feature>
<dbReference type="InterPro" id="IPR000276">
    <property type="entry name" value="GPCR_Rhodpsn"/>
</dbReference>
<feature type="domain" description="SRCR" evidence="21">
    <location>
        <begin position="203"/>
        <end position="306"/>
    </location>
</feature>
<keyword evidence="11 19" id="KW-1133">Transmembrane helix</keyword>
<dbReference type="Pfam" id="PF01186">
    <property type="entry name" value="Lysyl_oxidase"/>
    <property type="match status" value="1"/>
</dbReference>
<evidence type="ECO:0000256" key="9">
    <source>
        <dbReference type="ARBA" id="ARBA00022729"/>
    </source>
</evidence>
<keyword evidence="13" id="KW-0186">Copper</keyword>
<evidence type="ECO:0000256" key="10">
    <source>
        <dbReference type="ARBA" id="ARBA00022772"/>
    </source>
</evidence>
<dbReference type="Gene3D" id="3.10.250.10">
    <property type="entry name" value="SRCR-like domain"/>
    <property type="match status" value="2"/>
</dbReference>
<dbReference type="SUPFAM" id="SSF81321">
    <property type="entry name" value="Family A G protein-coupled receptor-like"/>
    <property type="match status" value="1"/>
</dbReference>
<keyword evidence="5" id="KW-0886">LTQ</keyword>
<dbReference type="GO" id="GO:0004930">
    <property type="term" value="F:G protein-coupled receptor activity"/>
    <property type="evidence" value="ECO:0007669"/>
    <property type="project" value="InterPro"/>
</dbReference>
<sequence>KDPYLSEEFKSTPSGNCHGYWRPALNFNCPVEREAAIRSGRAGNSGQPRKTPDSLLYKVALCANIAFGNRFVYFVVLAPLVLAPLCCCCASGAGALVLALWCWRLLVLAPLLAPLCWPLVLAPLVLAPLLAPLVLAPLVLAPLVLAPLVLAPLVLAPLVLAPLVLAPLVLAPLVLAPLVIKFVWLCILLASSNATGDAPATAVKLVDGFSSNEGTVMLLFNSTWGPVCDDGWNLDAASVACRQAGFGPAMTYTTGNRYRTRLRADVMHLDDVRCTGTETALTDCRSRPLGQHDCRANFEAAGARCSVLGPSRTPAPDWNPLRLEGASREWLANMSRSTFRLQGVSYGHGSSLAVIAEVSNGPAGAVCVDDVTLREANVICRQLGAGQYGRFLHSFQISDLTLDGLTNSSRPVLLLGNCLGNETLTRQCVVYKSNRGVPCKSSALALGVTCTSDLPDLVPDTQALQTSVYLAKVPLYYMACALEENCASPMAFELQKNDPHWPFANRNLLKFSSIVANEGTRDFLPLRDTGTWEWHLCHMHYHSMEYFAHYEVYTRHNRTHQTFASGHKASFCLEDNACRDGSQPRFHCSQDPTERGTQGISPGCKDIYLHDLDCQWVDVTELPYGRYAFRNFFYANDTSSLPAYPTLDHPGAVKSAILMLIFTFSLASNLRALRQAGSPAPGTPDTSLRLLLLNLIVADLMVTGFCQFGSAAWMLSVEFHGGNALCRLFKFSQAASLNCSTYITLVIAVSRAGGLLLPWRWQRRRRRRRLGGLLVAAWTAGLAVSVPQLFLFGVARGPWSRSFHQCVSIELRPMPPPIADHADQIVLGCMLFNLTSQFLLPATCMSVCYALILIRIVKHSRQLAHVSSNKVKLMQQVAQQVA</sequence>
<comment type="cofactor">
    <cofactor evidence="1">
        <name>Cu cation</name>
        <dbReference type="ChEBI" id="CHEBI:23378"/>
    </cofactor>
</comment>
<keyword evidence="8" id="KW-0479">Metal-binding</keyword>
<evidence type="ECO:0000256" key="13">
    <source>
        <dbReference type="ARBA" id="ARBA00023008"/>
    </source>
</evidence>
<reference evidence="23" key="1">
    <citation type="submission" date="2016-11" db="UniProtKB">
        <authorList>
            <consortium name="WormBaseParasite"/>
        </authorList>
    </citation>
    <scope>IDENTIFICATION</scope>
</reference>
<evidence type="ECO:0000256" key="4">
    <source>
        <dbReference type="ARBA" id="ARBA00007492"/>
    </source>
</evidence>
<feature type="transmembrane region" description="Helical" evidence="19">
    <location>
        <begin position="691"/>
        <end position="715"/>
    </location>
</feature>
<evidence type="ECO:0000256" key="14">
    <source>
        <dbReference type="ARBA" id="ARBA00023136"/>
    </source>
</evidence>
<feature type="transmembrane region" description="Helical" evidence="19">
    <location>
        <begin position="115"/>
        <end position="134"/>
    </location>
</feature>
<keyword evidence="7 19" id="KW-0812">Transmembrane</keyword>
<dbReference type="GO" id="GO:0005615">
    <property type="term" value="C:extracellular space"/>
    <property type="evidence" value="ECO:0007669"/>
    <property type="project" value="TreeGrafter"/>
</dbReference>
<name>A0A1I8HYF9_9PLAT</name>
<keyword evidence="12" id="KW-0560">Oxidoreductase</keyword>
<feature type="transmembrane region" description="Helical" evidence="19">
    <location>
        <begin position="838"/>
        <end position="857"/>
    </location>
</feature>
<evidence type="ECO:0000256" key="16">
    <source>
        <dbReference type="ARBA" id="ARBA00038869"/>
    </source>
</evidence>
<dbReference type="EC" id="1.4.3.13" evidence="16"/>
<organism evidence="22 23">
    <name type="scientific">Macrostomum lignano</name>
    <dbReference type="NCBI Taxonomy" id="282301"/>
    <lineage>
        <taxon>Eukaryota</taxon>
        <taxon>Metazoa</taxon>
        <taxon>Spiralia</taxon>
        <taxon>Lophotrochozoa</taxon>
        <taxon>Platyhelminthes</taxon>
        <taxon>Rhabditophora</taxon>
        <taxon>Macrostomorpha</taxon>
        <taxon>Macrostomida</taxon>
        <taxon>Macrostomidae</taxon>
        <taxon>Macrostomum</taxon>
    </lineage>
</organism>
<protein>
    <recommendedName>
        <fullName evidence="16">protein-lysine 6-oxidase</fullName>
        <ecNumber evidence="16">1.4.3.13</ecNumber>
    </recommendedName>
</protein>
<dbReference type="PROSITE" id="PS00926">
    <property type="entry name" value="LYSYL_OXIDASE"/>
    <property type="match status" value="1"/>
</dbReference>
<comment type="subcellular location">
    <subcellularLocation>
        <location evidence="3">Membrane</location>
    </subcellularLocation>
    <subcellularLocation>
        <location evidence="2">Secreted</location>
        <location evidence="2">Extracellular space</location>
    </subcellularLocation>
</comment>
<dbReference type="SMART" id="SM00202">
    <property type="entry name" value="SR"/>
    <property type="match status" value="1"/>
</dbReference>
<dbReference type="InterPro" id="IPR036772">
    <property type="entry name" value="SRCR-like_dom_sf"/>
</dbReference>
<evidence type="ECO:0000256" key="19">
    <source>
        <dbReference type="SAM" id="Phobius"/>
    </source>
</evidence>
<evidence type="ECO:0000259" key="21">
    <source>
        <dbReference type="PROSITE" id="PS50287"/>
    </source>
</evidence>
<keyword evidence="22" id="KW-1185">Reference proteome</keyword>
<dbReference type="PROSITE" id="PS50287">
    <property type="entry name" value="SRCR_2"/>
    <property type="match status" value="2"/>
</dbReference>
<evidence type="ECO:0000256" key="8">
    <source>
        <dbReference type="ARBA" id="ARBA00022723"/>
    </source>
</evidence>
<dbReference type="GO" id="GO:0005507">
    <property type="term" value="F:copper ion binding"/>
    <property type="evidence" value="ECO:0007669"/>
    <property type="project" value="InterPro"/>
</dbReference>
<dbReference type="Pfam" id="PF00001">
    <property type="entry name" value="7tm_1"/>
    <property type="match status" value="1"/>
</dbReference>
<comment type="similarity">
    <text evidence="4">Belongs to the lysyl oxidase family.</text>
</comment>
<evidence type="ECO:0000256" key="3">
    <source>
        <dbReference type="ARBA" id="ARBA00004370"/>
    </source>
</evidence>
<dbReference type="Pfam" id="PF00530">
    <property type="entry name" value="SRCR"/>
    <property type="match status" value="2"/>
</dbReference>
<evidence type="ECO:0000256" key="17">
    <source>
        <dbReference type="ARBA" id="ARBA00047861"/>
    </source>
</evidence>
<keyword evidence="15 18" id="KW-1015">Disulfide bond</keyword>
<dbReference type="Gene3D" id="1.20.1070.10">
    <property type="entry name" value="Rhodopsin 7-helix transmembrane proteins"/>
    <property type="match status" value="1"/>
</dbReference>
<dbReference type="InterPro" id="IPR001190">
    <property type="entry name" value="SRCR"/>
</dbReference>
<feature type="transmembrane region" description="Helical" evidence="19">
    <location>
        <begin position="770"/>
        <end position="795"/>
    </location>
</feature>
<keyword evidence="9" id="KW-0732">Signal</keyword>
<dbReference type="GO" id="GO:0004720">
    <property type="term" value="F:protein-lysine 6-oxidase activity"/>
    <property type="evidence" value="ECO:0007669"/>
    <property type="project" value="UniProtKB-EC"/>
</dbReference>